<accession>A0A1I7TSJ1</accession>
<dbReference type="WBParaSite" id="Csp11.Scaffold629.g11335.t1">
    <property type="protein sequence ID" value="Csp11.Scaffold629.g11335.t1"/>
    <property type="gene ID" value="Csp11.Scaffold629.g11335"/>
</dbReference>
<protein>
    <submittedName>
        <fullName evidence="3">DEK_C domain-containing protein</fullName>
    </submittedName>
</protein>
<evidence type="ECO:0000256" key="1">
    <source>
        <dbReference type="SAM" id="MobiDB-lite"/>
    </source>
</evidence>
<sequence length="218" mass="25186">MSGCLSKKGGGDGSEKRKRESDETTKKEGEGPSDKPVKKRSRDEEEDVEEGVKKEEEKQEKVETVENKEDEEEKKDGEERKDDEEETKRDQEEEASFPRFMIPRPTLEGITEADFDLKYIPDKLDGIELTLETQKMIKTAFDHFEIPNKILRRTITAYLIYIMKGKKDVTDITYDEIMDFLRKDWPLRKEFRELRRKDDDDNAPGPSGSGPSGSQIAS</sequence>
<feature type="compositionally biased region" description="Basic and acidic residues" evidence="1">
    <location>
        <begin position="9"/>
        <end position="36"/>
    </location>
</feature>
<evidence type="ECO:0000313" key="2">
    <source>
        <dbReference type="Proteomes" id="UP000095282"/>
    </source>
</evidence>
<feature type="compositionally biased region" description="Basic and acidic residues" evidence="1">
    <location>
        <begin position="50"/>
        <end position="67"/>
    </location>
</feature>
<keyword evidence="2" id="KW-1185">Reference proteome</keyword>
<name>A0A1I7TSJ1_9PELO</name>
<reference evidence="3" key="1">
    <citation type="submission" date="2016-11" db="UniProtKB">
        <authorList>
            <consortium name="WormBaseParasite"/>
        </authorList>
    </citation>
    <scope>IDENTIFICATION</scope>
</reference>
<evidence type="ECO:0000313" key="3">
    <source>
        <dbReference type="WBParaSite" id="Csp11.Scaffold629.g11335.t1"/>
    </source>
</evidence>
<dbReference type="AlphaFoldDB" id="A0A1I7TSJ1"/>
<proteinExistence type="predicted"/>
<dbReference type="Proteomes" id="UP000095282">
    <property type="component" value="Unplaced"/>
</dbReference>
<organism evidence="2 3">
    <name type="scientific">Caenorhabditis tropicalis</name>
    <dbReference type="NCBI Taxonomy" id="1561998"/>
    <lineage>
        <taxon>Eukaryota</taxon>
        <taxon>Metazoa</taxon>
        <taxon>Ecdysozoa</taxon>
        <taxon>Nematoda</taxon>
        <taxon>Chromadorea</taxon>
        <taxon>Rhabditida</taxon>
        <taxon>Rhabditina</taxon>
        <taxon>Rhabditomorpha</taxon>
        <taxon>Rhabditoidea</taxon>
        <taxon>Rhabditidae</taxon>
        <taxon>Peloderinae</taxon>
        <taxon>Caenorhabditis</taxon>
    </lineage>
</organism>
<feature type="region of interest" description="Disordered" evidence="1">
    <location>
        <begin position="194"/>
        <end position="218"/>
    </location>
</feature>
<feature type="region of interest" description="Disordered" evidence="1">
    <location>
        <begin position="1"/>
        <end position="103"/>
    </location>
</feature>
<feature type="compositionally biased region" description="Basic and acidic residues" evidence="1">
    <location>
        <begin position="74"/>
        <end position="91"/>
    </location>
</feature>